<feature type="domain" description="Metallo-beta-lactamase" evidence="1">
    <location>
        <begin position="11"/>
        <end position="179"/>
    </location>
</feature>
<gene>
    <name evidence="2" type="ORF">ER308_14105</name>
</gene>
<evidence type="ECO:0000313" key="2">
    <source>
        <dbReference type="EMBL" id="QBI20580.1"/>
    </source>
</evidence>
<dbReference type="AlphaFoldDB" id="A0A411YH63"/>
<evidence type="ECO:0000259" key="1">
    <source>
        <dbReference type="SMART" id="SM00849"/>
    </source>
</evidence>
<protein>
    <submittedName>
        <fullName evidence="2">MBL fold metallo-hydrolase</fullName>
    </submittedName>
</protein>
<dbReference type="SUPFAM" id="SSF56281">
    <property type="entry name" value="Metallo-hydrolase/oxidoreductase"/>
    <property type="match status" value="1"/>
</dbReference>
<proteinExistence type="predicted"/>
<dbReference type="CDD" id="cd06262">
    <property type="entry name" value="metallo-hydrolase-like_MBL-fold"/>
    <property type="match status" value="1"/>
</dbReference>
<name>A0A411YH63_9ACTN</name>
<dbReference type="Proteomes" id="UP000291469">
    <property type="component" value="Chromosome"/>
</dbReference>
<dbReference type="PANTHER" id="PTHR43546">
    <property type="entry name" value="UPF0173 METAL-DEPENDENT HYDROLASE MJ1163-RELATED"/>
    <property type="match status" value="1"/>
</dbReference>
<accession>A0A411YH63</accession>
<dbReference type="OrthoDB" id="3190691at2"/>
<evidence type="ECO:0000313" key="3">
    <source>
        <dbReference type="Proteomes" id="UP000291469"/>
    </source>
</evidence>
<dbReference type="InterPro" id="IPR001279">
    <property type="entry name" value="Metallo-B-lactamas"/>
</dbReference>
<dbReference type="Gene3D" id="3.60.15.10">
    <property type="entry name" value="Ribonuclease Z/Hydroxyacylglutathione hydrolase-like"/>
    <property type="match status" value="1"/>
</dbReference>
<dbReference type="EMBL" id="CP036402">
    <property type="protein sequence ID" value="QBI20580.1"/>
    <property type="molecule type" value="Genomic_DNA"/>
</dbReference>
<reference evidence="2 3" key="1">
    <citation type="submission" date="2019-01" db="EMBL/GenBank/DDBJ databases">
        <title>Egibacter rhizosphaerae EGI 80759T.</title>
        <authorList>
            <person name="Chen D.-D."/>
            <person name="Tian Y."/>
            <person name="Jiao J.-Y."/>
            <person name="Zhang X.-T."/>
            <person name="Zhang Y.-G."/>
            <person name="Zhang Y."/>
            <person name="Xiao M."/>
            <person name="Shu W.-S."/>
            <person name="Li W.-J."/>
        </authorList>
    </citation>
    <scope>NUCLEOTIDE SEQUENCE [LARGE SCALE GENOMIC DNA]</scope>
    <source>
        <strain evidence="2 3">EGI 80759</strain>
    </source>
</reference>
<keyword evidence="2" id="KW-0378">Hydrolase</keyword>
<dbReference type="Pfam" id="PF13483">
    <property type="entry name" value="Lactamase_B_3"/>
    <property type="match status" value="1"/>
</dbReference>
<sequence>MGAPLRITKYPQSCLVIEKDDGGRLLLDPGLPAVRAYDVDAFGSVDAVLYTHRHPDHWDPDSMRELIDRHAEVYGNADLRVAAGDEPVQPLDDGDEADVAGYTVRAIDLEHMPMVNGAPGPQNTAFLIDGTLLHPGDGLDASGLRAPLLAVPLAGPSASMRDAYRLTEQVGARQAIAIHYDVFPSDPERFARECDVAEVVVLDDGQAVDLSG</sequence>
<dbReference type="SMART" id="SM00849">
    <property type="entry name" value="Lactamase_B"/>
    <property type="match status" value="1"/>
</dbReference>
<keyword evidence="3" id="KW-1185">Reference proteome</keyword>
<dbReference type="PANTHER" id="PTHR43546:SF3">
    <property type="entry name" value="UPF0173 METAL-DEPENDENT HYDROLASE MJ1163"/>
    <property type="match status" value="1"/>
</dbReference>
<dbReference type="InterPro" id="IPR036866">
    <property type="entry name" value="RibonucZ/Hydroxyglut_hydro"/>
</dbReference>
<organism evidence="2 3">
    <name type="scientific">Egibacter rhizosphaerae</name>
    <dbReference type="NCBI Taxonomy" id="1670831"/>
    <lineage>
        <taxon>Bacteria</taxon>
        <taxon>Bacillati</taxon>
        <taxon>Actinomycetota</taxon>
        <taxon>Nitriliruptoria</taxon>
        <taxon>Egibacterales</taxon>
        <taxon>Egibacteraceae</taxon>
        <taxon>Egibacter</taxon>
    </lineage>
</organism>
<dbReference type="GO" id="GO:0016787">
    <property type="term" value="F:hydrolase activity"/>
    <property type="evidence" value="ECO:0007669"/>
    <property type="project" value="UniProtKB-KW"/>
</dbReference>
<dbReference type="InterPro" id="IPR050114">
    <property type="entry name" value="UPF0173_UPF0282_UlaG_hydrolase"/>
</dbReference>
<dbReference type="KEGG" id="erz:ER308_14105"/>